<evidence type="ECO:0000313" key="1">
    <source>
        <dbReference type="EMBL" id="CAD8374608.1"/>
    </source>
</evidence>
<proteinExistence type="predicted"/>
<accession>A0A7S0AUK0</accession>
<organism evidence="1">
    <name type="scientific">Minutocellus polymorphus</name>
    <dbReference type="NCBI Taxonomy" id="265543"/>
    <lineage>
        <taxon>Eukaryota</taxon>
        <taxon>Sar</taxon>
        <taxon>Stramenopiles</taxon>
        <taxon>Ochrophyta</taxon>
        <taxon>Bacillariophyta</taxon>
        <taxon>Mediophyceae</taxon>
        <taxon>Cymatosirophycidae</taxon>
        <taxon>Cymatosirales</taxon>
        <taxon>Cymatosiraceae</taxon>
        <taxon>Minutocellus</taxon>
    </lineage>
</organism>
<dbReference type="InterPro" id="IPR029063">
    <property type="entry name" value="SAM-dependent_MTases_sf"/>
</dbReference>
<dbReference type="AlphaFoldDB" id="A0A7S0AUK0"/>
<dbReference type="Gene3D" id="3.40.50.150">
    <property type="entry name" value="Vaccinia Virus protein VP39"/>
    <property type="match status" value="1"/>
</dbReference>
<dbReference type="GO" id="GO:0005829">
    <property type="term" value="C:cytosol"/>
    <property type="evidence" value="ECO:0007669"/>
    <property type="project" value="TreeGrafter"/>
</dbReference>
<evidence type="ECO:0008006" key="2">
    <source>
        <dbReference type="Google" id="ProtNLM"/>
    </source>
</evidence>
<dbReference type="PANTHER" id="PTHR14614">
    <property type="entry name" value="HEPATOCELLULAR CARCINOMA-ASSOCIATED ANTIGEN"/>
    <property type="match status" value="1"/>
</dbReference>
<name>A0A7S0AUK0_9STRA</name>
<sequence>MGTDGDTAFATVGDKPVYFDEDWDTGIGGGLWSTGAAMAKYFEGHAQSIRSSLKSGKNGPISAIELGSGNGYLSVCLAAIADDLLSELVVTDLADHLSLMTKTLERNSHLVDVVTAEEFLQEGTTKDLRPTAIVAEHKWGVTEEEESSAVCGKKFDFIFGSDVAYRDWLHAPLIASLDRLSHENTLSLIGVTMQDTKPSFFKSLSDAGFRYERLPDHLMEPEFRGTTFGLFVIQRSKLPPRKINE</sequence>
<dbReference type="Pfam" id="PF10294">
    <property type="entry name" value="Methyltransf_16"/>
    <property type="match status" value="1"/>
</dbReference>
<dbReference type="PANTHER" id="PTHR14614:SF109">
    <property type="entry name" value="RIBOSOMAL LYSINE N-METHYLTRANSFERASE 5"/>
    <property type="match status" value="1"/>
</dbReference>
<dbReference type="InterPro" id="IPR019410">
    <property type="entry name" value="Methyltransf_16"/>
</dbReference>
<dbReference type="EMBL" id="HBEJ01013740">
    <property type="protein sequence ID" value="CAD8374608.1"/>
    <property type="molecule type" value="Transcribed_RNA"/>
</dbReference>
<dbReference type="GO" id="GO:0032991">
    <property type="term" value="C:protein-containing complex"/>
    <property type="evidence" value="ECO:0007669"/>
    <property type="project" value="TreeGrafter"/>
</dbReference>
<gene>
    <name evidence="1" type="ORF">MPOL1434_LOCUS8068</name>
</gene>
<protein>
    <recommendedName>
        <fullName evidence="2">Calmodulin-lysine N-methyltransferase</fullName>
    </recommendedName>
</protein>
<reference evidence="1" key="1">
    <citation type="submission" date="2021-01" db="EMBL/GenBank/DDBJ databases">
        <authorList>
            <person name="Corre E."/>
            <person name="Pelletier E."/>
            <person name="Niang G."/>
            <person name="Scheremetjew M."/>
            <person name="Finn R."/>
            <person name="Kale V."/>
            <person name="Holt S."/>
            <person name="Cochrane G."/>
            <person name="Meng A."/>
            <person name="Brown T."/>
            <person name="Cohen L."/>
        </authorList>
    </citation>
    <scope>NUCLEOTIDE SEQUENCE</scope>
    <source>
        <strain evidence="1">CCMP3303</strain>
    </source>
</reference>
<dbReference type="SUPFAM" id="SSF53335">
    <property type="entry name" value="S-adenosyl-L-methionine-dependent methyltransferases"/>
    <property type="match status" value="1"/>
</dbReference>